<evidence type="ECO:0000259" key="1">
    <source>
        <dbReference type="Pfam" id="PF02739"/>
    </source>
</evidence>
<evidence type="ECO:0000313" key="2">
    <source>
        <dbReference type="EMBL" id="MFM9653989.1"/>
    </source>
</evidence>
<feature type="non-terminal residue" evidence="2">
    <location>
        <position position="79"/>
    </location>
</feature>
<dbReference type="CDD" id="cd09859">
    <property type="entry name" value="PIN_53EXO"/>
    <property type="match status" value="1"/>
</dbReference>
<dbReference type="Pfam" id="PF02739">
    <property type="entry name" value="5_3_exonuc_N"/>
    <property type="match status" value="1"/>
</dbReference>
<protein>
    <recommendedName>
        <fullName evidence="1">5'-3' exonuclease alpha-helical arch N-terminal domain-containing protein</fullName>
    </recommendedName>
</protein>
<dbReference type="InterPro" id="IPR029060">
    <property type="entry name" value="PIN-like_dom_sf"/>
</dbReference>
<accession>A0ABW9J3N9</accession>
<reference evidence="2 3" key="1">
    <citation type="submission" date="2024-12" db="EMBL/GenBank/DDBJ databases">
        <title>Forecasting of Potato common scab and diversities of Pathogenic streptomyces spp. in china.</title>
        <authorList>
            <person name="Handique U."/>
            <person name="Wu J."/>
        </authorList>
    </citation>
    <scope>NUCLEOTIDE SEQUENCE [LARGE SCALE GENOMIC DNA]</scope>
    <source>
        <strain evidence="2 3">ZRIMU1585</strain>
    </source>
</reference>
<feature type="non-terminal residue" evidence="2">
    <location>
        <position position="1"/>
    </location>
</feature>
<dbReference type="PANTHER" id="PTHR42646:SF2">
    <property type="entry name" value="5'-3' EXONUCLEASE FAMILY PROTEIN"/>
    <property type="match status" value="1"/>
</dbReference>
<dbReference type="EMBL" id="JBJVNE010000707">
    <property type="protein sequence ID" value="MFM9653989.1"/>
    <property type="molecule type" value="Genomic_DNA"/>
</dbReference>
<dbReference type="PANTHER" id="PTHR42646">
    <property type="entry name" value="FLAP ENDONUCLEASE XNI"/>
    <property type="match status" value="1"/>
</dbReference>
<dbReference type="Gene3D" id="3.40.50.1010">
    <property type="entry name" value="5'-nuclease"/>
    <property type="match status" value="1"/>
</dbReference>
<dbReference type="InterPro" id="IPR038969">
    <property type="entry name" value="FEN"/>
</dbReference>
<gene>
    <name evidence="2" type="ORF">ACKI1S_49600</name>
</gene>
<dbReference type="SUPFAM" id="SSF88723">
    <property type="entry name" value="PIN domain-like"/>
    <property type="match status" value="1"/>
</dbReference>
<proteinExistence type="predicted"/>
<dbReference type="InterPro" id="IPR020046">
    <property type="entry name" value="5-3_exonucl_a-hlix_arch_N"/>
</dbReference>
<sequence>ERHTDFTDYKANRQEAPEDLLASLPDIQRIIRGFNIPVVEVDGYEADDIIGTLAWQASAVGYEVYMVTPDKDYGQLLIK</sequence>
<organism evidence="2 3">
    <name type="scientific">Streptomyces galilaeus</name>
    <dbReference type="NCBI Taxonomy" id="33899"/>
    <lineage>
        <taxon>Bacteria</taxon>
        <taxon>Bacillati</taxon>
        <taxon>Actinomycetota</taxon>
        <taxon>Actinomycetes</taxon>
        <taxon>Kitasatosporales</taxon>
        <taxon>Streptomycetaceae</taxon>
        <taxon>Streptomyces</taxon>
    </lineage>
</organism>
<comment type="caution">
    <text evidence="2">The sequence shown here is derived from an EMBL/GenBank/DDBJ whole genome shotgun (WGS) entry which is preliminary data.</text>
</comment>
<name>A0ABW9J3N9_STRGJ</name>
<dbReference type="Proteomes" id="UP001631993">
    <property type="component" value="Unassembled WGS sequence"/>
</dbReference>
<keyword evidence="3" id="KW-1185">Reference proteome</keyword>
<evidence type="ECO:0000313" key="3">
    <source>
        <dbReference type="Proteomes" id="UP001631993"/>
    </source>
</evidence>
<feature type="domain" description="5'-3' exonuclease alpha-helical arch N-terminal" evidence="1">
    <location>
        <begin position="2"/>
        <end position="77"/>
    </location>
</feature>